<evidence type="ECO:0000313" key="2">
    <source>
        <dbReference type="EMBL" id="EMD01144.1"/>
    </source>
</evidence>
<organism evidence="2 3">
    <name type="scientific">Baudoinia panamericana (strain UAMH 10762)</name>
    <name type="common">Angels' share fungus</name>
    <name type="synonym">Baudoinia compniacensis (strain UAMH 10762)</name>
    <dbReference type="NCBI Taxonomy" id="717646"/>
    <lineage>
        <taxon>Eukaryota</taxon>
        <taxon>Fungi</taxon>
        <taxon>Dikarya</taxon>
        <taxon>Ascomycota</taxon>
        <taxon>Pezizomycotina</taxon>
        <taxon>Dothideomycetes</taxon>
        <taxon>Dothideomycetidae</taxon>
        <taxon>Mycosphaerellales</taxon>
        <taxon>Teratosphaeriaceae</taxon>
        <taxon>Baudoinia</taxon>
    </lineage>
</organism>
<dbReference type="RefSeq" id="XP_007672328.1">
    <property type="nucleotide sequence ID" value="XM_007674138.1"/>
</dbReference>
<feature type="signal peptide" evidence="1">
    <location>
        <begin position="1"/>
        <end position="23"/>
    </location>
</feature>
<dbReference type="STRING" id="717646.M2NA95"/>
<feature type="non-terminal residue" evidence="2">
    <location>
        <position position="211"/>
    </location>
</feature>
<evidence type="ECO:0000256" key="1">
    <source>
        <dbReference type="SAM" id="SignalP"/>
    </source>
</evidence>
<dbReference type="PANTHER" id="PTHR36182">
    <property type="entry name" value="PROTEIN, PUTATIVE (AFU_ORTHOLOGUE AFUA_6G10930)-RELATED"/>
    <property type="match status" value="1"/>
</dbReference>
<dbReference type="HOGENOM" id="CLU_032571_2_3_1"/>
<dbReference type="Proteomes" id="UP000011761">
    <property type="component" value="Unassembled WGS sequence"/>
</dbReference>
<reference evidence="2 3" key="1">
    <citation type="journal article" date="2012" name="PLoS Pathog.">
        <title>Diverse lifestyles and strategies of plant pathogenesis encoded in the genomes of eighteen Dothideomycetes fungi.</title>
        <authorList>
            <person name="Ohm R.A."/>
            <person name="Feau N."/>
            <person name="Henrissat B."/>
            <person name="Schoch C.L."/>
            <person name="Horwitz B.A."/>
            <person name="Barry K.W."/>
            <person name="Condon B.J."/>
            <person name="Copeland A.C."/>
            <person name="Dhillon B."/>
            <person name="Glaser F."/>
            <person name="Hesse C.N."/>
            <person name="Kosti I."/>
            <person name="LaButti K."/>
            <person name="Lindquist E.A."/>
            <person name="Lucas S."/>
            <person name="Salamov A.A."/>
            <person name="Bradshaw R.E."/>
            <person name="Ciuffetti L."/>
            <person name="Hamelin R.C."/>
            <person name="Kema G.H.J."/>
            <person name="Lawrence C."/>
            <person name="Scott J.A."/>
            <person name="Spatafora J.W."/>
            <person name="Turgeon B.G."/>
            <person name="de Wit P.J.G.M."/>
            <person name="Zhong S."/>
            <person name="Goodwin S.B."/>
            <person name="Grigoriev I.V."/>
        </authorList>
    </citation>
    <scope>NUCLEOTIDE SEQUENCE [LARGE SCALE GENOMIC DNA]</scope>
    <source>
        <strain evidence="2 3">UAMH 10762</strain>
    </source>
</reference>
<protein>
    <recommendedName>
        <fullName evidence="4">Lytic polysaccharide monooxygenase</fullName>
    </recommendedName>
</protein>
<dbReference type="EMBL" id="KB445550">
    <property type="protein sequence ID" value="EMD01144.1"/>
    <property type="molecule type" value="Genomic_DNA"/>
</dbReference>
<keyword evidence="1" id="KW-0732">Signal</keyword>
<dbReference type="KEGG" id="bcom:BAUCODRAFT_52546"/>
<dbReference type="Gene3D" id="2.70.50.70">
    <property type="match status" value="1"/>
</dbReference>
<dbReference type="OMA" id="QHANSWI"/>
<dbReference type="OrthoDB" id="2342176at2759"/>
<name>M2NA95_BAUPA</name>
<proteinExistence type="predicted"/>
<gene>
    <name evidence="2" type="ORF">BAUCODRAFT_52546</name>
</gene>
<evidence type="ECO:0000313" key="3">
    <source>
        <dbReference type="Proteomes" id="UP000011761"/>
    </source>
</evidence>
<dbReference type="AlphaFoldDB" id="M2NA95"/>
<dbReference type="eggNOG" id="ENOG502S005">
    <property type="taxonomic scope" value="Eukaryota"/>
</dbReference>
<dbReference type="PANTHER" id="PTHR36182:SF2">
    <property type="entry name" value="LYTIC POLYSACCHARIDE MONOOXYGENASE"/>
    <property type="match status" value="1"/>
</dbReference>
<keyword evidence="3" id="KW-1185">Reference proteome</keyword>
<dbReference type="GeneID" id="19115164"/>
<evidence type="ECO:0008006" key="4">
    <source>
        <dbReference type="Google" id="ProtNLM"/>
    </source>
</evidence>
<sequence>MSFYKSSVFALALAAAMPLFVKAHIIIVSPEPFTSPAVTTSPLANLAPGSPGSNFPCQLAAGGSYKVGSRTQVAVGQEMPLAFSGSASHGGGTCQLAVTTDKEPSVSTQWKTFQIYEGGCPIAGDSSSGGTSNLTYQLPQGMINGDLTFAWVWMNRIGNRETYMNCAPITVTGGSSDSSVYDSLPNAYIINLPTSDCSSVEMSDLVIPNPG</sequence>
<feature type="chain" id="PRO_5004022376" description="Lytic polysaccharide monooxygenase" evidence="1">
    <location>
        <begin position="24"/>
        <end position="211"/>
    </location>
</feature>
<accession>M2NA95</accession>